<feature type="region of interest" description="Disordered" evidence="2">
    <location>
        <begin position="760"/>
        <end position="795"/>
    </location>
</feature>
<organism evidence="3 4">
    <name type="scientific">Sphaerobolus stellatus (strain SS14)</name>
    <dbReference type="NCBI Taxonomy" id="990650"/>
    <lineage>
        <taxon>Eukaryota</taxon>
        <taxon>Fungi</taxon>
        <taxon>Dikarya</taxon>
        <taxon>Basidiomycota</taxon>
        <taxon>Agaricomycotina</taxon>
        <taxon>Agaricomycetes</taxon>
        <taxon>Phallomycetidae</taxon>
        <taxon>Geastrales</taxon>
        <taxon>Sphaerobolaceae</taxon>
        <taxon>Sphaerobolus</taxon>
    </lineage>
</organism>
<evidence type="ECO:0000313" key="4">
    <source>
        <dbReference type="Proteomes" id="UP000054279"/>
    </source>
</evidence>
<name>A0A0C9T5H7_SPHS4</name>
<keyword evidence="1" id="KW-0175">Coiled coil</keyword>
<feature type="compositionally biased region" description="Polar residues" evidence="2">
    <location>
        <begin position="328"/>
        <end position="337"/>
    </location>
</feature>
<feature type="compositionally biased region" description="Basic and acidic residues" evidence="2">
    <location>
        <begin position="240"/>
        <end position="254"/>
    </location>
</feature>
<evidence type="ECO:0000256" key="2">
    <source>
        <dbReference type="SAM" id="MobiDB-lite"/>
    </source>
</evidence>
<reference evidence="3 4" key="1">
    <citation type="submission" date="2014-06" db="EMBL/GenBank/DDBJ databases">
        <title>Evolutionary Origins and Diversification of the Mycorrhizal Mutualists.</title>
        <authorList>
            <consortium name="DOE Joint Genome Institute"/>
            <consortium name="Mycorrhizal Genomics Consortium"/>
            <person name="Kohler A."/>
            <person name="Kuo A."/>
            <person name="Nagy L.G."/>
            <person name="Floudas D."/>
            <person name="Copeland A."/>
            <person name="Barry K.W."/>
            <person name="Cichocki N."/>
            <person name="Veneault-Fourrey C."/>
            <person name="LaButti K."/>
            <person name="Lindquist E.A."/>
            <person name="Lipzen A."/>
            <person name="Lundell T."/>
            <person name="Morin E."/>
            <person name="Murat C."/>
            <person name="Riley R."/>
            <person name="Ohm R."/>
            <person name="Sun H."/>
            <person name="Tunlid A."/>
            <person name="Henrissat B."/>
            <person name="Grigoriev I.V."/>
            <person name="Hibbett D.S."/>
            <person name="Martin F."/>
        </authorList>
    </citation>
    <scope>NUCLEOTIDE SEQUENCE [LARGE SCALE GENOMIC DNA]</scope>
    <source>
        <strain evidence="3 4">SS14</strain>
    </source>
</reference>
<dbReference type="HOGENOM" id="CLU_345871_0_0_1"/>
<proteinExistence type="predicted"/>
<feature type="compositionally biased region" description="Low complexity" evidence="2">
    <location>
        <begin position="366"/>
        <end position="375"/>
    </location>
</feature>
<feature type="coiled-coil region" evidence="1">
    <location>
        <begin position="700"/>
        <end position="734"/>
    </location>
</feature>
<keyword evidence="4" id="KW-1185">Reference proteome</keyword>
<evidence type="ECO:0000313" key="3">
    <source>
        <dbReference type="EMBL" id="KIJ24143.1"/>
    </source>
</evidence>
<accession>A0A0C9T5H7</accession>
<feature type="compositionally biased region" description="Low complexity" evidence="2">
    <location>
        <begin position="398"/>
        <end position="409"/>
    </location>
</feature>
<dbReference type="Proteomes" id="UP000054279">
    <property type="component" value="Unassembled WGS sequence"/>
</dbReference>
<dbReference type="AlphaFoldDB" id="A0A0C9T5H7"/>
<sequence length="881" mass="97807">MSPLRPEVIYAEQLGLKRAGYYGYPLWQAEPAAGLAADIGDVGYVYQGSWIRLFNVFKPADDAANFPLGFPKDSEYPLERGIGQTKPSTLPSKEPIFSNNVNMTELKANVDTGAVASVAGVGIGLGWNFTCSSSRGATLILHEKASRFDALEKKRYINLICQSAHQWLSFANDEPNARDIDIVDLVLITGYDRTCSWDSAAFDEESRNSEISFTLSGPAGAGEVSFGLKGKWTSSKSVLKNEGKSCVPDPKESTSETSTSKVEAPKDITSLTIKRPLSDNDHRNQAVFIRGYRVCSRLSLVYKWIRRIDDGQDGFGYFHAKRRRRQNTEGAVSSASPLDTGPHNQEEETSLDPEDIRPLGSDDDFPPGSDGSQPPWSSGGHPPRPGGNEPDGGPRSPPSTHSSASGSQPYVYEKLPSNAQFRKTVAHAISHSERMNRVSLRTSVSNLVASVLHPKDYRRARDVRQRELYDRQAREVRALMAERRDALGARHNAKEAHIRMRRRFAAELRKAEQYKTDGVEVGNEDAERGPPGAERTEPSPWEILLVYILDKNEEADLAVLHDEDLKILGDKELKSTQELEEYLYRDEPVVHVVDSVAMLEPTYRELTKDAPLTATSAAVQNEGVSRVASESLYKHHAMKDEILEELLRSEPVVFDAGEFQWRENAGEVQRVQCAYSMLQVEICHLQFRKTVSAAPDWVKQDQYDRRIKQLTDKLDELSVQLERLQKEAGDIKSGGEVGGKIEDVSDTTKAEGTEAEIEVGEKWHESSQNTPTAKPPKAEEPTVTKPKRATTKAEAGKKVLLGAPKAAKLEINTTKMKMKGKSKLEMVFSSLLLAPDIIKAFDSTLVAELRKYNFMPENLKGKDTLFYIPGNIRGVDSDVSV</sequence>
<dbReference type="OrthoDB" id="3222453at2759"/>
<dbReference type="EMBL" id="KN837527">
    <property type="protein sequence ID" value="KIJ24143.1"/>
    <property type="molecule type" value="Genomic_DNA"/>
</dbReference>
<gene>
    <name evidence="3" type="ORF">M422DRAFT_72417</name>
</gene>
<feature type="region of interest" description="Disordered" evidence="2">
    <location>
        <begin position="240"/>
        <end position="267"/>
    </location>
</feature>
<feature type="region of interest" description="Disordered" evidence="2">
    <location>
        <begin position="323"/>
        <end position="410"/>
    </location>
</feature>
<protein>
    <submittedName>
        <fullName evidence="3">Uncharacterized protein</fullName>
    </submittedName>
</protein>
<evidence type="ECO:0000256" key="1">
    <source>
        <dbReference type="SAM" id="Coils"/>
    </source>
</evidence>